<reference evidence="1 2" key="1">
    <citation type="journal article" date="2014" name="PLoS ONE">
        <title>Genome Sequence of Candidatus Nitrososphaera evergladensis from Group I.1b Enriched from Everglades Soil Reveals Novel Genomic Features of the Ammonia-Oxidizing Archaea.</title>
        <authorList>
            <person name="Zhalnina K.V."/>
            <person name="Dias R."/>
            <person name="Leonard M.T."/>
            <person name="Dorr de Quadros P."/>
            <person name="Camargo F.A."/>
            <person name="Drew J.C."/>
            <person name="Farmerie W.G."/>
            <person name="Daroub S.H."/>
            <person name="Triplett E.W."/>
        </authorList>
    </citation>
    <scope>NUCLEOTIDE SEQUENCE [LARGE SCALE GENOMIC DNA]</scope>
    <source>
        <strain evidence="1 2">SR1</strain>
    </source>
</reference>
<dbReference type="KEGG" id="nev:NTE_02110"/>
<protein>
    <submittedName>
        <fullName evidence="1">Uncharacterized protein</fullName>
    </submittedName>
</protein>
<gene>
    <name evidence="1" type="ORF">NTE_02110</name>
</gene>
<name>A0A075MSP7_9ARCH</name>
<evidence type="ECO:0000313" key="2">
    <source>
        <dbReference type="Proteomes" id="UP000028194"/>
    </source>
</evidence>
<proteinExistence type="predicted"/>
<dbReference type="AlphaFoldDB" id="A0A075MSP7"/>
<evidence type="ECO:0000313" key="1">
    <source>
        <dbReference type="EMBL" id="AIF84165.1"/>
    </source>
</evidence>
<dbReference type="EMBL" id="CP007174">
    <property type="protein sequence ID" value="AIF84165.1"/>
    <property type="molecule type" value="Genomic_DNA"/>
</dbReference>
<dbReference type="Proteomes" id="UP000028194">
    <property type="component" value="Chromosome"/>
</dbReference>
<dbReference type="STRING" id="1459636.NTE_02110"/>
<organism evidence="1 2">
    <name type="scientific">Candidatus Nitrososphaera evergladensis SR1</name>
    <dbReference type="NCBI Taxonomy" id="1459636"/>
    <lineage>
        <taxon>Archaea</taxon>
        <taxon>Nitrososphaerota</taxon>
        <taxon>Nitrososphaeria</taxon>
        <taxon>Nitrososphaerales</taxon>
        <taxon>Nitrososphaeraceae</taxon>
        <taxon>Nitrososphaera</taxon>
    </lineage>
</organism>
<sequence length="71" mass="8063">MINKKGDIKFSKIDDYTVEGLLSTLTREFGLFSCKKCGAMVILPDTENKGDTRSLQAHSAWHDMQTKVKRE</sequence>
<keyword evidence="2" id="KW-1185">Reference proteome</keyword>
<dbReference type="HOGENOM" id="CLU_2730143_0_0_2"/>
<accession>A0A075MSP7</accession>